<dbReference type="Pfam" id="PF11927">
    <property type="entry name" value="HODM_asu-like"/>
    <property type="match status" value="2"/>
</dbReference>
<name>A0A168C1T0_9HYPO</name>
<feature type="region of interest" description="Disordered" evidence="1">
    <location>
        <begin position="47"/>
        <end position="85"/>
    </location>
</feature>
<evidence type="ECO:0008006" key="5">
    <source>
        <dbReference type="Google" id="ProtNLM"/>
    </source>
</evidence>
<protein>
    <recommendedName>
        <fullName evidence="5">HRQ family protein</fullName>
    </recommendedName>
</protein>
<dbReference type="Proteomes" id="UP000078544">
    <property type="component" value="Unassembled WGS sequence"/>
</dbReference>
<keyword evidence="4" id="KW-1185">Reference proteome</keyword>
<evidence type="ECO:0000313" key="3">
    <source>
        <dbReference type="EMBL" id="KZZ96036.1"/>
    </source>
</evidence>
<evidence type="ECO:0000256" key="1">
    <source>
        <dbReference type="SAM" id="MobiDB-lite"/>
    </source>
</evidence>
<accession>A0A168C1T0</accession>
<keyword evidence="2" id="KW-0812">Transmembrane</keyword>
<evidence type="ECO:0000256" key="2">
    <source>
        <dbReference type="SAM" id="Phobius"/>
    </source>
</evidence>
<dbReference type="EMBL" id="AZGY01000008">
    <property type="protein sequence ID" value="KZZ96036.1"/>
    <property type="molecule type" value="Genomic_DNA"/>
</dbReference>
<gene>
    <name evidence="3" type="ORF">AAL_04332</name>
</gene>
<reference evidence="3 4" key="1">
    <citation type="journal article" date="2016" name="Genome Biol. Evol.">
        <title>Divergent and convergent evolution of fungal pathogenicity.</title>
        <authorList>
            <person name="Shang Y."/>
            <person name="Xiao G."/>
            <person name="Zheng P."/>
            <person name="Cen K."/>
            <person name="Zhan S."/>
            <person name="Wang C."/>
        </authorList>
    </citation>
    <scope>NUCLEOTIDE SEQUENCE [LARGE SCALE GENOMIC DNA]</scope>
    <source>
        <strain evidence="3 4">RCEF 2490</strain>
    </source>
</reference>
<proteinExistence type="predicted"/>
<keyword evidence="2" id="KW-1133">Transmembrane helix</keyword>
<feature type="compositionally biased region" description="Gly residues" evidence="1">
    <location>
        <begin position="76"/>
        <end position="85"/>
    </location>
</feature>
<keyword evidence="2" id="KW-0472">Membrane</keyword>
<evidence type="ECO:0000313" key="4">
    <source>
        <dbReference type="Proteomes" id="UP000078544"/>
    </source>
</evidence>
<comment type="caution">
    <text evidence="3">The sequence shown here is derived from an EMBL/GenBank/DDBJ whole genome shotgun (WGS) entry which is preliminary data.</text>
</comment>
<dbReference type="OrthoDB" id="5043642at2759"/>
<dbReference type="AlphaFoldDB" id="A0A168C1T0"/>
<dbReference type="InterPro" id="IPR021848">
    <property type="entry name" value="HODM_asu-like"/>
</dbReference>
<feature type="compositionally biased region" description="Basic and acidic residues" evidence="1">
    <location>
        <begin position="47"/>
        <end position="56"/>
    </location>
</feature>
<feature type="transmembrane region" description="Helical" evidence="2">
    <location>
        <begin position="15"/>
        <end position="36"/>
    </location>
</feature>
<dbReference type="STRING" id="1081109.A0A168C1T0"/>
<organism evidence="3 4">
    <name type="scientific">Moelleriella libera RCEF 2490</name>
    <dbReference type="NCBI Taxonomy" id="1081109"/>
    <lineage>
        <taxon>Eukaryota</taxon>
        <taxon>Fungi</taxon>
        <taxon>Dikarya</taxon>
        <taxon>Ascomycota</taxon>
        <taxon>Pezizomycotina</taxon>
        <taxon>Sordariomycetes</taxon>
        <taxon>Hypocreomycetidae</taxon>
        <taxon>Hypocreales</taxon>
        <taxon>Clavicipitaceae</taxon>
        <taxon>Moelleriella</taxon>
    </lineage>
</organism>
<sequence>MSIMLPLLLPLNSSLAYGLLLVVGALCAAFIIRSYLLRRASENPSEKAAMRSEYPHLHSSPPTRRPFAGLHDQKNGGDGGGGGGVLTPTGFSEHDIKALGRFPDYAVLSGVPHPQPYSNFDIHKAMFRPYRPFRWNYHQTMALMKFDPNFWIELEQNYFETMKKRQQLLAKYGTMVLNFTRESEQACRELMEMAVQFLCIRYPQYFQLEAGNTKLHNRLLSTVSDLEATPPLRIVFDNVPEDFAIVVRDDDTGYYHLRAGSICSTLGWNLHTKMNKSLAEIHEPVADFKEKMLKSVDRYELPVAFRLPPSPPPPLPPPLSPFPFMIFASSPGFLLSFQGPTDQSTHGSVSSYFSRMPTDQPISRGSWSIEDWKALFVPPEEAHLRSHFAHEPVHERRAEKCFLRVDWQTLRRLPVSGAVVFNFKAIFTPLEELRHEPFIPALLHKQFSDGKPSLVEDKAVEDNRGLILDALNRWKEEQVKAGIVPADWAPATLHESPFFQGWEETWHRKQGF</sequence>